<dbReference type="OrthoDB" id="7178350at2"/>
<dbReference type="Pfam" id="PF04820">
    <property type="entry name" value="Trp_halogenase"/>
    <property type="match status" value="1"/>
</dbReference>
<dbReference type="InterPro" id="IPR033856">
    <property type="entry name" value="Trp_halogen"/>
</dbReference>
<feature type="binding site" evidence="2">
    <location>
        <position position="337"/>
    </location>
    <ligand>
        <name>FAD</name>
        <dbReference type="ChEBI" id="CHEBI:57692"/>
    </ligand>
</feature>
<dbReference type="InterPro" id="IPR050816">
    <property type="entry name" value="Flavin-dep_Halogenase_NPB"/>
</dbReference>
<dbReference type="PANTHER" id="PTHR43747">
    <property type="entry name" value="FAD-BINDING PROTEIN"/>
    <property type="match status" value="1"/>
</dbReference>
<reference evidence="3 4" key="1">
    <citation type="journal article" date="2016" name="Front. Microbiol.">
        <title>Genomic Resource of Rice Seed Associated Bacteria.</title>
        <authorList>
            <person name="Midha S."/>
            <person name="Bansal K."/>
            <person name="Sharma S."/>
            <person name="Kumar N."/>
            <person name="Patil P.P."/>
            <person name="Chaudhry V."/>
            <person name="Patil P.B."/>
        </authorList>
    </citation>
    <scope>NUCLEOTIDE SEQUENCE [LARGE SCALE GENOMIC DNA]</scope>
    <source>
        <strain evidence="3 4">NS355</strain>
    </source>
</reference>
<keyword evidence="2" id="KW-0274">FAD</keyword>
<protein>
    <submittedName>
        <fullName evidence="3">Tryptophan halogenase</fullName>
    </submittedName>
</protein>
<evidence type="ECO:0000313" key="4">
    <source>
        <dbReference type="Proteomes" id="UP000073923"/>
    </source>
</evidence>
<dbReference type="RefSeq" id="WP_058745721.1">
    <property type="nucleotide sequence ID" value="NZ_LDTF01000051.1"/>
</dbReference>
<comment type="caution">
    <text evidence="3">The sequence shown here is derived from an EMBL/GenBank/DDBJ whole genome shotgun (WGS) entry which is preliminary data.</text>
</comment>
<feature type="binding site" evidence="2">
    <location>
        <begin position="13"/>
        <end position="16"/>
    </location>
    <ligand>
        <name>FAD</name>
        <dbReference type="ChEBI" id="CHEBI:57692"/>
    </ligand>
</feature>
<evidence type="ECO:0000256" key="2">
    <source>
        <dbReference type="PIRSR" id="PIRSR011396-2"/>
    </source>
</evidence>
<name>A0A147IRD6_9SPHN</name>
<dbReference type="Proteomes" id="UP000073923">
    <property type="component" value="Unassembled WGS sequence"/>
</dbReference>
<dbReference type="SUPFAM" id="SSF51905">
    <property type="entry name" value="FAD/NAD(P)-binding domain"/>
    <property type="match status" value="1"/>
</dbReference>
<dbReference type="GO" id="GO:0000166">
    <property type="term" value="F:nucleotide binding"/>
    <property type="evidence" value="ECO:0007669"/>
    <property type="project" value="UniProtKB-KW"/>
</dbReference>
<dbReference type="PANTHER" id="PTHR43747:SF4">
    <property type="entry name" value="FLAVIN-DEPENDENT TRYPTOPHAN HALOGENASE"/>
    <property type="match status" value="1"/>
</dbReference>
<evidence type="ECO:0000313" key="3">
    <source>
        <dbReference type="EMBL" id="KTT97955.1"/>
    </source>
</evidence>
<accession>A0A147IRD6</accession>
<evidence type="ECO:0000256" key="1">
    <source>
        <dbReference type="PIRSR" id="PIRSR011396-1"/>
    </source>
</evidence>
<feature type="active site" evidence="1">
    <location>
        <position position="78"/>
    </location>
</feature>
<dbReference type="AlphaFoldDB" id="A0A147IRD6"/>
<dbReference type="Gene3D" id="3.50.50.60">
    <property type="entry name" value="FAD/NAD(P)-binding domain"/>
    <property type="match status" value="1"/>
</dbReference>
<organism evidence="3 4">
    <name type="scientific">Sphingomonas yabuuchiae</name>
    <dbReference type="NCBI Taxonomy" id="172044"/>
    <lineage>
        <taxon>Bacteria</taxon>
        <taxon>Pseudomonadati</taxon>
        <taxon>Pseudomonadota</taxon>
        <taxon>Alphaproteobacteria</taxon>
        <taxon>Sphingomonadales</taxon>
        <taxon>Sphingomonadaceae</taxon>
        <taxon>Sphingomonas</taxon>
    </lineage>
</organism>
<keyword evidence="2" id="KW-0285">Flavoprotein</keyword>
<sequence>MDKAITRIVIVGGGTAGWLAAARIAAATAGSVTVTLIESPDVPTLGVGEGTWPTIRRTLERIGITETELLLGCDGSFKQGTRFDGWATGASDDRYYHPFVPPIDADPADLPRDIPYALATCPQPLVCAEDLAPRQRGMPDYAGALNYAYHLDATKLAALLTRHATTRLGVRHVRDHVTGVERGEHGGITAVHVRGSEIVAGDLFLDCTGHAALLIGKTLGVETVDASSVLFNDRALAVQLPVPPNSPIASQTVATAHSAGWIWDIGLPMRRGIGCVYASAFLSDDEAEGVLAEYCRRISVDSPAPRRLTFRSAYRSRPWAANCLAIGQSAGFMEPLEASAIVMIELSLDALLDDFPAVSSLMPIQARRFNALATYRWERIVDFLKLHYILSHRDEPYWRAHRDPASQPDRLAEMLALWRYRSPSAFDLPMQDELFPAASYRYILRGMGFPAPLPSPVPRPLRPDLSSQLRQIDQRGRALAASLPTNRAYLDALRAEQAPISERRA</sequence>
<proteinExistence type="predicted"/>
<dbReference type="PIRSF" id="PIRSF011396">
    <property type="entry name" value="Trp_halogenase"/>
    <property type="match status" value="1"/>
</dbReference>
<dbReference type="InterPro" id="IPR036188">
    <property type="entry name" value="FAD/NAD-bd_sf"/>
</dbReference>
<feature type="binding site" evidence="2">
    <location>
        <position position="78"/>
    </location>
    <ligand>
        <name>7-chloro-L-tryptophan</name>
        <dbReference type="ChEBI" id="CHEBI:58713"/>
    </ligand>
</feature>
<feature type="binding site" evidence="2">
    <location>
        <position position="341"/>
    </location>
    <ligand>
        <name>FAD</name>
        <dbReference type="ChEBI" id="CHEBI:57692"/>
    </ligand>
</feature>
<gene>
    <name evidence="3" type="ORF">NS355_10740</name>
</gene>
<feature type="binding site" evidence="2">
    <location>
        <position position="177"/>
    </location>
    <ligand>
        <name>FAD</name>
        <dbReference type="ChEBI" id="CHEBI:57692"/>
    </ligand>
</feature>
<dbReference type="InterPro" id="IPR006905">
    <property type="entry name" value="Flavin_halogenase"/>
</dbReference>
<keyword evidence="2" id="KW-0547">Nucleotide-binding</keyword>
<dbReference type="EMBL" id="LDTF01000051">
    <property type="protein sequence ID" value="KTT97955.1"/>
    <property type="molecule type" value="Genomic_DNA"/>
</dbReference>
<dbReference type="GO" id="GO:0004497">
    <property type="term" value="F:monooxygenase activity"/>
    <property type="evidence" value="ECO:0007669"/>
    <property type="project" value="InterPro"/>
</dbReference>
<dbReference type="PATRIC" id="fig|172044.3.peg.2121"/>